<dbReference type="Proteomes" id="UP000007174">
    <property type="component" value="Unassembled WGS sequence"/>
</dbReference>
<proteinExistence type="predicted"/>
<evidence type="ECO:0000313" key="1">
    <source>
        <dbReference type="EMBL" id="CCF39454.1"/>
    </source>
</evidence>
<evidence type="ECO:0000313" key="2">
    <source>
        <dbReference type="Proteomes" id="UP000007174"/>
    </source>
</evidence>
<dbReference type="AlphaFoldDB" id="H1VGV1"/>
<organism evidence="1 2">
    <name type="scientific">Colletotrichum higginsianum (strain IMI 349063)</name>
    <name type="common">Crucifer anthracnose fungus</name>
    <dbReference type="NCBI Taxonomy" id="759273"/>
    <lineage>
        <taxon>Eukaryota</taxon>
        <taxon>Fungi</taxon>
        <taxon>Dikarya</taxon>
        <taxon>Ascomycota</taxon>
        <taxon>Pezizomycotina</taxon>
        <taxon>Sordariomycetes</taxon>
        <taxon>Hypocreomycetidae</taxon>
        <taxon>Glomerellales</taxon>
        <taxon>Glomerellaceae</taxon>
        <taxon>Colletotrichum</taxon>
        <taxon>Colletotrichum destructivum species complex</taxon>
    </lineage>
</organism>
<dbReference type="EMBL" id="CACQ02003503">
    <property type="protein sequence ID" value="CCF39454.1"/>
    <property type="molecule type" value="Genomic_DNA"/>
</dbReference>
<reference evidence="2" key="1">
    <citation type="journal article" date="2012" name="Nat. Genet.">
        <title>Lifestyle transitions in plant pathogenic Colletotrichum fungi deciphered by genome and transcriptome analyses.</title>
        <authorList>
            <person name="O'Connell R.J."/>
            <person name="Thon M.R."/>
            <person name="Hacquard S."/>
            <person name="Amyotte S.G."/>
            <person name="Kleemann J."/>
            <person name="Torres M.F."/>
            <person name="Damm U."/>
            <person name="Buiate E.A."/>
            <person name="Epstein L."/>
            <person name="Alkan N."/>
            <person name="Altmueller J."/>
            <person name="Alvarado-Balderrama L."/>
            <person name="Bauser C.A."/>
            <person name="Becker C."/>
            <person name="Birren B.W."/>
            <person name="Chen Z."/>
            <person name="Choi J."/>
            <person name="Crouch J.A."/>
            <person name="Duvick J.P."/>
            <person name="Farman M.A."/>
            <person name="Gan P."/>
            <person name="Heiman D."/>
            <person name="Henrissat B."/>
            <person name="Howard R.J."/>
            <person name="Kabbage M."/>
            <person name="Koch C."/>
            <person name="Kracher B."/>
            <person name="Kubo Y."/>
            <person name="Law A.D."/>
            <person name="Lebrun M.-H."/>
            <person name="Lee Y.-H."/>
            <person name="Miyara I."/>
            <person name="Moore N."/>
            <person name="Neumann U."/>
            <person name="Nordstroem K."/>
            <person name="Panaccione D.G."/>
            <person name="Panstruga R."/>
            <person name="Place M."/>
            <person name="Proctor R.H."/>
            <person name="Prusky D."/>
            <person name="Rech G."/>
            <person name="Reinhardt R."/>
            <person name="Rollins J.A."/>
            <person name="Rounsley S."/>
            <person name="Schardl C.L."/>
            <person name="Schwartz D.C."/>
            <person name="Shenoy N."/>
            <person name="Shirasu K."/>
            <person name="Sikhakolli U.R."/>
            <person name="Stueber K."/>
            <person name="Sukno S.A."/>
            <person name="Sweigard J.A."/>
            <person name="Takano Y."/>
            <person name="Takahara H."/>
            <person name="Trail F."/>
            <person name="van der Does H.C."/>
            <person name="Voll L.M."/>
            <person name="Will I."/>
            <person name="Young S."/>
            <person name="Zeng Q."/>
            <person name="Zhang J."/>
            <person name="Zhou S."/>
            <person name="Dickman M.B."/>
            <person name="Schulze-Lefert P."/>
            <person name="Ver Loren van Themaat E."/>
            <person name="Ma L.-J."/>
            <person name="Vaillancourt L.J."/>
        </authorList>
    </citation>
    <scope>NUCLEOTIDE SEQUENCE [LARGE SCALE GENOMIC DNA]</scope>
    <source>
        <strain evidence="2">IMI 349063</strain>
    </source>
</reference>
<sequence length="72" mass="7945">MYGTRPLCPLHRLGSIDNKECMPAANDVHQAGWYVAAFVCINTHWPLLKAHVQRKASVTAHHTWGVMVGHGG</sequence>
<accession>H1VGV1</accession>
<gene>
    <name evidence="1" type="ORF">CH063_10283</name>
</gene>
<protein>
    <submittedName>
        <fullName evidence="1">Uncharacterized protein</fullName>
    </submittedName>
</protein>
<dbReference type="HOGENOM" id="CLU_2722088_0_0_1"/>
<name>H1VGV1_COLHI</name>